<feature type="transmembrane region" description="Helical" evidence="1">
    <location>
        <begin position="71"/>
        <end position="89"/>
    </location>
</feature>
<keyword evidence="1" id="KW-0472">Membrane</keyword>
<organism evidence="2 3">
    <name type="scientific">Drosophila hydei</name>
    <name type="common">Fruit fly</name>
    <dbReference type="NCBI Taxonomy" id="7224"/>
    <lineage>
        <taxon>Eukaryota</taxon>
        <taxon>Metazoa</taxon>
        <taxon>Ecdysozoa</taxon>
        <taxon>Arthropoda</taxon>
        <taxon>Hexapoda</taxon>
        <taxon>Insecta</taxon>
        <taxon>Pterygota</taxon>
        <taxon>Neoptera</taxon>
        <taxon>Endopterygota</taxon>
        <taxon>Diptera</taxon>
        <taxon>Brachycera</taxon>
        <taxon>Muscomorpha</taxon>
        <taxon>Ephydroidea</taxon>
        <taxon>Drosophilidae</taxon>
        <taxon>Drosophila</taxon>
    </lineage>
</organism>
<dbReference type="GeneID" id="111603067"/>
<dbReference type="AlphaFoldDB" id="A0A6J1MGV3"/>
<keyword evidence="1" id="KW-0812">Transmembrane</keyword>
<dbReference type="KEGG" id="dhe:111603067"/>
<evidence type="ECO:0000313" key="3">
    <source>
        <dbReference type="RefSeq" id="XP_023176293.2"/>
    </source>
</evidence>
<name>A0A6J1MGV3_DROHY</name>
<dbReference type="OrthoDB" id="7883847at2759"/>
<keyword evidence="2" id="KW-1185">Reference proteome</keyword>
<feature type="transmembrane region" description="Helical" evidence="1">
    <location>
        <begin position="254"/>
        <end position="272"/>
    </location>
</feature>
<proteinExistence type="predicted"/>
<feature type="transmembrane region" description="Helical" evidence="1">
    <location>
        <begin position="147"/>
        <end position="173"/>
    </location>
</feature>
<feature type="transmembrane region" description="Helical" evidence="1">
    <location>
        <begin position="121"/>
        <end position="141"/>
    </location>
</feature>
<keyword evidence="1" id="KW-1133">Transmembrane helix</keyword>
<evidence type="ECO:0000313" key="2">
    <source>
        <dbReference type="Proteomes" id="UP000504633"/>
    </source>
</evidence>
<gene>
    <name evidence="3" type="primary">LOC111603067</name>
</gene>
<protein>
    <submittedName>
        <fullName evidence="3">Uncharacterized protein LOC111603067</fullName>
    </submittedName>
</protein>
<dbReference type="Proteomes" id="UP000504633">
    <property type="component" value="Unplaced"/>
</dbReference>
<feature type="transmembrane region" description="Helical" evidence="1">
    <location>
        <begin position="215"/>
        <end position="234"/>
    </location>
</feature>
<accession>A0A6J1MGV3</accession>
<dbReference type="RefSeq" id="XP_023176293.2">
    <property type="nucleotide sequence ID" value="XM_023320525.2"/>
</dbReference>
<dbReference type="CTD" id="7354374"/>
<dbReference type="OMA" id="WHTIGRI"/>
<sequence>MRTHTTVKGFCLCHILCVWRIIGRLGIYLGFYNVSYTESAHFVWGELFYAQMMTVLNMIGSLGYLWLSQGWAYDELLFLLFVPLYIYFLRLRQHLTKLLNACTQIHATLQRALGNWMCVPLWRECALTLMLSAELLALFFWQFHMYYSYQACFIAGAALIYYMHLLFLGNYLIWLASIYRALNVFLQQHMKSSRLATLRTILGEQLGIWCLHWSIIRYFALHLLSFVGFIAIRFGQLLLDWQSSDQLNVDRTRLSHLLLLLLTFVTLMLCSYDVQDQHWKFYDNYLQLEDRLEYFKLRSWCLLRQQTLPMPFGLPIQRLCVKPQHKRDVISMLFFSNLPVTELRRQPLLVAILGLSSEHLQLTLPMLLNISIRGGYVFLLSLYLYSAQHAEMQINFYNGYTKRNFDINVTHAISQIYRRYSLDEFE</sequence>
<reference evidence="3" key="1">
    <citation type="submission" date="2025-08" db="UniProtKB">
        <authorList>
            <consortium name="RefSeq"/>
        </authorList>
    </citation>
    <scope>IDENTIFICATION</scope>
    <source>
        <strain evidence="3">15085-1641.00</strain>
        <tissue evidence="3">Whole body</tissue>
    </source>
</reference>
<evidence type="ECO:0000256" key="1">
    <source>
        <dbReference type="SAM" id="Phobius"/>
    </source>
</evidence>